<comment type="caution">
    <text evidence="2">The sequence shown here is derived from an EMBL/GenBank/DDBJ whole genome shotgun (WGS) entry which is preliminary data.</text>
</comment>
<dbReference type="InterPro" id="IPR029787">
    <property type="entry name" value="Nucleotide_cyclase"/>
</dbReference>
<sequence>LEQEILASHRTGHPFATVMMDLDGFKVVNDTYGHPVGDLVLNAIFNYLAQGLRSSDFLARYGGDELTLVLPQSDMLSTKLVTDKMIEQLQNFSYTLPDDSELKISMSGGVALYPIHGNTASQLLRAADSALYDAKKHQRGSFSIATRPTEELA</sequence>
<organism evidence="2 3">
    <name type="scientific">Candidatus Desulfolinea nitratireducens</name>
    <dbReference type="NCBI Taxonomy" id="2841698"/>
    <lineage>
        <taxon>Bacteria</taxon>
        <taxon>Bacillati</taxon>
        <taxon>Chloroflexota</taxon>
        <taxon>Anaerolineae</taxon>
        <taxon>Anaerolineales</taxon>
        <taxon>Anaerolineales incertae sedis</taxon>
        <taxon>Candidatus Desulfolinea</taxon>
    </lineage>
</organism>
<reference evidence="2 3" key="1">
    <citation type="submission" date="2020-08" db="EMBL/GenBank/DDBJ databases">
        <title>Bridging the membrane lipid divide: bacteria of the FCB group superphylum have the potential to synthesize archaeal ether lipids.</title>
        <authorList>
            <person name="Villanueva L."/>
            <person name="Von Meijenfeldt F.A.B."/>
            <person name="Westbye A.B."/>
            <person name="Yadav S."/>
            <person name="Hopmans E.C."/>
            <person name="Dutilh B.E."/>
            <person name="Sinninghe Damste J.S."/>
        </authorList>
    </citation>
    <scope>NUCLEOTIDE SEQUENCE [LARGE SCALE GENOMIC DNA]</scope>
    <source>
        <strain evidence="2">NIOZ-UU36</strain>
    </source>
</reference>
<name>A0A8J6TH98_9CHLR</name>
<accession>A0A8J6TH98</accession>
<feature type="non-terminal residue" evidence="2">
    <location>
        <position position="1"/>
    </location>
</feature>
<dbReference type="NCBIfam" id="TIGR00254">
    <property type="entry name" value="GGDEF"/>
    <property type="match status" value="1"/>
</dbReference>
<dbReference type="SUPFAM" id="SSF55073">
    <property type="entry name" value="Nucleotide cyclase"/>
    <property type="match status" value="1"/>
</dbReference>
<dbReference type="SMART" id="SM00267">
    <property type="entry name" value="GGDEF"/>
    <property type="match status" value="1"/>
</dbReference>
<dbReference type="Gene3D" id="3.30.70.270">
    <property type="match status" value="1"/>
</dbReference>
<dbReference type="InterPro" id="IPR000160">
    <property type="entry name" value="GGDEF_dom"/>
</dbReference>
<dbReference type="EMBL" id="JACNJN010000196">
    <property type="protein sequence ID" value="MBC8336823.1"/>
    <property type="molecule type" value="Genomic_DNA"/>
</dbReference>
<protein>
    <submittedName>
        <fullName evidence="2">GGDEF domain-containing protein</fullName>
    </submittedName>
</protein>
<dbReference type="CDD" id="cd01949">
    <property type="entry name" value="GGDEF"/>
    <property type="match status" value="1"/>
</dbReference>
<dbReference type="PROSITE" id="PS50887">
    <property type="entry name" value="GGDEF"/>
    <property type="match status" value="1"/>
</dbReference>
<feature type="domain" description="GGDEF" evidence="1">
    <location>
        <begin position="13"/>
        <end position="147"/>
    </location>
</feature>
<evidence type="ECO:0000313" key="2">
    <source>
        <dbReference type="EMBL" id="MBC8336823.1"/>
    </source>
</evidence>
<dbReference type="InterPro" id="IPR043128">
    <property type="entry name" value="Rev_trsase/Diguanyl_cyclase"/>
</dbReference>
<dbReference type="Pfam" id="PF00990">
    <property type="entry name" value="GGDEF"/>
    <property type="match status" value="1"/>
</dbReference>
<dbReference type="PANTHER" id="PTHR46663:SF2">
    <property type="entry name" value="GGDEF DOMAIN-CONTAINING PROTEIN"/>
    <property type="match status" value="1"/>
</dbReference>
<evidence type="ECO:0000313" key="3">
    <source>
        <dbReference type="Proteomes" id="UP000614469"/>
    </source>
</evidence>
<proteinExistence type="predicted"/>
<gene>
    <name evidence="2" type="ORF">H8E29_16300</name>
</gene>
<dbReference type="Proteomes" id="UP000614469">
    <property type="component" value="Unassembled WGS sequence"/>
</dbReference>
<dbReference type="PANTHER" id="PTHR46663">
    <property type="entry name" value="DIGUANYLATE CYCLASE DGCT-RELATED"/>
    <property type="match status" value="1"/>
</dbReference>
<dbReference type="InterPro" id="IPR052163">
    <property type="entry name" value="DGC-Regulatory_Protein"/>
</dbReference>
<evidence type="ECO:0000259" key="1">
    <source>
        <dbReference type="PROSITE" id="PS50887"/>
    </source>
</evidence>
<dbReference type="AlphaFoldDB" id="A0A8J6TH98"/>